<dbReference type="AlphaFoldDB" id="K3Z1N9"/>
<dbReference type="HOGENOM" id="CLU_3127798_0_0_1"/>
<dbReference type="InParanoid" id="K3Z1N9"/>
<dbReference type="Proteomes" id="UP000004995">
    <property type="component" value="Unassembled WGS sequence"/>
</dbReference>
<proteinExistence type="predicted"/>
<protein>
    <submittedName>
        <fullName evidence="2">Uncharacterized protein</fullName>
    </submittedName>
</protein>
<dbReference type="Gramene" id="KQL27980">
    <property type="protein sequence ID" value="KQL27980"/>
    <property type="gene ID" value="SETIT_020457mg"/>
</dbReference>
<reference evidence="3" key="1">
    <citation type="journal article" date="2012" name="Nat. Biotechnol.">
        <title>Reference genome sequence of the model plant Setaria.</title>
        <authorList>
            <person name="Bennetzen J.L."/>
            <person name="Schmutz J."/>
            <person name="Wang H."/>
            <person name="Percifield R."/>
            <person name="Hawkins J."/>
            <person name="Pontaroli A.C."/>
            <person name="Estep M."/>
            <person name="Feng L."/>
            <person name="Vaughn J.N."/>
            <person name="Grimwood J."/>
            <person name="Jenkins J."/>
            <person name="Barry K."/>
            <person name="Lindquist E."/>
            <person name="Hellsten U."/>
            <person name="Deshpande S."/>
            <person name="Wang X."/>
            <person name="Wu X."/>
            <person name="Mitros T."/>
            <person name="Triplett J."/>
            <person name="Yang X."/>
            <person name="Ye C.Y."/>
            <person name="Mauro-Herrera M."/>
            <person name="Wang L."/>
            <person name="Li P."/>
            <person name="Sharma M."/>
            <person name="Sharma R."/>
            <person name="Ronald P.C."/>
            <person name="Panaud O."/>
            <person name="Kellogg E.A."/>
            <person name="Brutnell T.P."/>
            <person name="Doust A.N."/>
            <person name="Tuskan G.A."/>
            <person name="Rokhsar D."/>
            <person name="Devos K.M."/>
        </authorList>
    </citation>
    <scope>NUCLEOTIDE SEQUENCE [LARGE SCALE GENOMIC DNA]</scope>
    <source>
        <strain evidence="3">cv. Yugu1</strain>
    </source>
</reference>
<feature type="region of interest" description="Disordered" evidence="1">
    <location>
        <begin position="1"/>
        <end position="50"/>
    </location>
</feature>
<accession>K3Z1N9</accession>
<organism evidence="2 3">
    <name type="scientific">Setaria italica</name>
    <name type="common">Foxtail millet</name>
    <name type="synonym">Panicum italicum</name>
    <dbReference type="NCBI Taxonomy" id="4555"/>
    <lineage>
        <taxon>Eukaryota</taxon>
        <taxon>Viridiplantae</taxon>
        <taxon>Streptophyta</taxon>
        <taxon>Embryophyta</taxon>
        <taxon>Tracheophyta</taxon>
        <taxon>Spermatophyta</taxon>
        <taxon>Magnoliopsida</taxon>
        <taxon>Liliopsida</taxon>
        <taxon>Poales</taxon>
        <taxon>Poaceae</taxon>
        <taxon>PACMAD clade</taxon>
        <taxon>Panicoideae</taxon>
        <taxon>Panicodae</taxon>
        <taxon>Paniceae</taxon>
        <taxon>Cenchrinae</taxon>
        <taxon>Setaria</taxon>
    </lineage>
</organism>
<evidence type="ECO:0000313" key="2">
    <source>
        <dbReference type="EnsemblPlants" id="KQL27980"/>
    </source>
</evidence>
<dbReference type="EMBL" id="AGNK02000027">
    <property type="status" value="NOT_ANNOTATED_CDS"/>
    <property type="molecule type" value="Genomic_DNA"/>
</dbReference>
<name>K3Z1N9_SETIT</name>
<keyword evidence="3" id="KW-1185">Reference proteome</keyword>
<evidence type="ECO:0000313" key="3">
    <source>
        <dbReference type="Proteomes" id="UP000004995"/>
    </source>
</evidence>
<reference evidence="2" key="2">
    <citation type="submission" date="2018-08" db="UniProtKB">
        <authorList>
            <consortium name="EnsemblPlants"/>
        </authorList>
    </citation>
    <scope>IDENTIFICATION</scope>
    <source>
        <strain evidence="2">Yugu1</strain>
    </source>
</reference>
<evidence type="ECO:0000256" key="1">
    <source>
        <dbReference type="SAM" id="MobiDB-lite"/>
    </source>
</evidence>
<sequence>MRSTASHHCPQMLPERRAAAVQRGGAEHPLQCPALPMRSTASRHLPRSLV</sequence>
<dbReference type="EnsemblPlants" id="KQL27980">
    <property type="protein sequence ID" value="KQL27980"/>
    <property type="gene ID" value="SETIT_020457mg"/>
</dbReference>